<organism evidence="1 2">
    <name type="scientific">Paraburkholderia phenoliruptrix</name>
    <dbReference type="NCBI Taxonomy" id="252970"/>
    <lineage>
        <taxon>Bacteria</taxon>
        <taxon>Pseudomonadati</taxon>
        <taxon>Pseudomonadota</taxon>
        <taxon>Betaproteobacteria</taxon>
        <taxon>Burkholderiales</taxon>
        <taxon>Burkholderiaceae</taxon>
        <taxon>Paraburkholderia</taxon>
    </lineage>
</organism>
<dbReference type="CDD" id="cd00077">
    <property type="entry name" value="HDc"/>
    <property type="match status" value="1"/>
</dbReference>
<dbReference type="SUPFAM" id="SSF109604">
    <property type="entry name" value="HD-domain/PDEase-like"/>
    <property type="match status" value="1"/>
</dbReference>
<gene>
    <name evidence="1" type="ORF">LMG9964_06141</name>
</gene>
<accession>A0A6J5KFP7</accession>
<dbReference type="PANTHER" id="PTHR35569">
    <property type="entry name" value="CYANAMIDE HYDRATASE DDI2-RELATED"/>
    <property type="match status" value="1"/>
</dbReference>
<sequence>MKPPVTIGGIFAPDSELARKAAALAGQAHSRPLLNHVHRTWWFAEFIGKKRQMKYDRELVYLASLLHDLGLSEDHAADMSLLQSRLCINAAFVSFRISSSPGLHSPCSDLQATLRPTHAMRHCLTKRLMPAWLTPLCIAFAAITSLQSESSA</sequence>
<protein>
    <recommendedName>
        <fullName evidence="3">HD domain-containing protein</fullName>
    </recommendedName>
</protein>
<evidence type="ECO:0000313" key="1">
    <source>
        <dbReference type="EMBL" id="CAB4052451.1"/>
    </source>
</evidence>
<dbReference type="Proteomes" id="UP000494102">
    <property type="component" value="Unassembled WGS sequence"/>
</dbReference>
<dbReference type="PANTHER" id="PTHR35569:SF1">
    <property type="entry name" value="CYANAMIDE HYDRATASE DDI2-RELATED"/>
    <property type="match status" value="1"/>
</dbReference>
<dbReference type="RefSeq" id="WP_367648383.1">
    <property type="nucleotide sequence ID" value="NZ_CADILN010000015.1"/>
</dbReference>
<proteinExistence type="predicted"/>
<dbReference type="InterPro" id="IPR003607">
    <property type="entry name" value="HD/PDEase_dom"/>
</dbReference>
<dbReference type="AlphaFoldDB" id="A0A6J5KFP7"/>
<reference evidence="1 2" key="1">
    <citation type="submission" date="2020-04" db="EMBL/GenBank/DDBJ databases">
        <authorList>
            <person name="De Canck E."/>
        </authorList>
    </citation>
    <scope>NUCLEOTIDE SEQUENCE [LARGE SCALE GENOMIC DNA]</scope>
    <source>
        <strain evidence="1 2">LMG 9964</strain>
    </source>
</reference>
<name>A0A6J5KFP7_9BURK</name>
<evidence type="ECO:0000313" key="2">
    <source>
        <dbReference type="Proteomes" id="UP000494102"/>
    </source>
</evidence>
<evidence type="ECO:0008006" key="3">
    <source>
        <dbReference type="Google" id="ProtNLM"/>
    </source>
</evidence>
<dbReference type="EMBL" id="CADILN010000015">
    <property type="protein sequence ID" value="CAB4052451.1"/>
    <property type="molecule type" value="Genomic_DNA"/>
</dbReference>
<dbReference type="Gene3D" id="1.10.3210.10">
    <property type="entry name" value="Hypothetical protein af1432"/>
    <property type="match status" value="1"/>
</dbReference>